<dbReference type="STRING" id="235985.SAMN05414137_102230"/>
<sequence length="87" mass="9946">MTQQSPGGDDSILARIHELVGEERELRDQLSAQRIDADTERDRLAALETQLDQCWDLLRQRRARIDAGQDPDDARVRPASEVENYLS</sequence>
<gene>
    <name evidence="2" type="ORF">SAMN05414137_102230</name>
</gene>
<dbReference type="AlphaFoldDB" id="A0A1H7HKA4"/>
<evidence type="ECO:0000313" key="3">
    <source>
        <dbReference type="Proteomes" id="UP000183015"/>
    </source>
</evidence>
<reference evidence="3" key="1">
    <citation type="submission" date="2016-10" db="EMBL/GenBank/DDBJ databases">
        <authorList>
            <person name="Varghese N."/>
        </authorList>
    </citation>
    <scope>NUCLEOTIDE SEQUENCE [LARGE SCALE GENOMIC DNA]</scope>
    <source>
        <strain evidence="3">DSM 45096 / BCRC 16803 / CGMCC 4.1857 / CIP 109030 / JCM 12277 / KCTC 19219 / NBRC 100920 / 33214</strain>
    </source>
</reference>
<evidence type="ECO:0008006" key="4">
    <source>
        <dbReference type="Google" id="ProtNLM"/>
    </source>
</evidence>
<protein>
    <recommendedName>
        <fullName evidence="4">DUF2630 domain-containing protein</fullName>
    </recommendedName>
</protein>
<accession>A0A1H7HKA4</accession>
<name>A0A1H7HKA4_STRJI</name>
<evidence type="ECO:0000256" key="1">
    <source>
        <dbReference type="SAM" id="MobiDB-lite"/>
    </source>
</evidence>
<dbReference type="Pfam" id="PF10944">
    <property type="entry name" value="DUF2630"/>
    <property type="match status" value="1"/>
</dbReference>
<feature type="region of interest" description="Disordered" evidence="1">
    <location>
        <begin position="67"/>
        <end position="87"/>
    </location>
</feature>
<dbReference type="eggNOG" id="ENOG5032YIY">
    <property type="taxonomic scope" value="Bacteria"/>
</dbReference>
<dbReference type="EMBL" id="FOAZ01000002">
    <property type="protein sequence ID" value="SEK50077.1"/>
    <property type="molecule type" value="Genomic_DNA"/>
</dbReference>
<organism evidence="2 3">
    <name type="scientific">Streptacidiphilus jiangxiensis</name>
    <dbReference type="NCBI Taxonomy" id="235985"/>
    <lineage>
        <taxon>Bacteria</taxon>
        <taxon>Bacillati</taxon>
        <taxon>Actinomycetota</taxon>
        <taxon>Actinomycetes</taxon>
        <taxon>Kitasatosporales</taxon>
        <taxon>Streptomycetaceae</taxon>
        <taxon>Streptacidiphilus</taxon>
    </lineage>
</organism>
<feature type="compositionally biased region" description="Basic and acidic residues" evidence="1">
    <location>
        <begin position="67"/>
        <end position="80"/>
    </location>
</feature>
<dbReference type="InterPro" id="IPR020311">
    <property type="entry name" value="Uncharacterised_Rv0898c"/>
</dbReference>
<dbReference type="OrthoDB" id="7376174at2"/>
<dbReference type="RefSeq" id="WP_042448882.1">
    <property type="nucleotide sequence ID" value="NZ_BBPN01000014.1"/>
</dbReference>
<evidence type="ECO:0000313" key="2">
    <source>
        <dbReference type="EMBL" id="SEK50077.1"/>
    </source>
</evidence>
<keyword evidence="3" id="KW-1185">Reference proteome</keyword>
<dbReference type="Proteomes" id="UP000183015">
    <property type="component" value="Unassembled WGS sequence"/>
</dbReference>
<proteinExistence type="predicted"/>